<reference evidence="2 3" key="1">
    <citation type="submission" date="2020-08" db="EMBL/GenBank/DDBJ databases">
        <title>Aphidius gifuensis genome sequencing and assembly.</title>
        <authorList>
            <person name="Du Z."/>
        </authorList>
    </citation>
    <scope>NUCLEOTIDE SEQUENCE [LARGE SCALE GENOMIC DNA]</scope>
    <source>
        <strain evidence="2">YNYX2018</strain>
        <tissue evidence="2">Adults</tissue>
    </source>
</reference>
<evidence type="ECO:0000313" key="3">
    <source>
        <dbReference type="Proteomes" id="UP000639338"/>
    </source>
</evidence>
<dbReference type="Pfam" id="PF05250">
    <property type="entry name" value="UPF0193"/>
    <property type="match status" value="1"/>
</dbReference>
<evidence type="ECO:0000313" key="2">
    <source>
        <dbReference type="EMBL" id="KAF7996928.1"/>
    </source>
</evidence>
<dbReference type="InterPro" id="IPR007914">
    <property type="entry name" value="UPF0193"/>
</dbReference>
<keyword evidence="3" id="KW-1185">Reference proteome</keyword>
<name>A0A834Y0F2_APHGI</name>
<sequence length="227" mass="26422">MYRQDVRVGVGVGAIHNPPRVKYSEETRNLIKILMEESKLTMMQRKSIQNAVDKGDPLPSSSRSSVSRSFEEKNVIVPCYWKKRTQQEIVNSGAYEREQYRRTTPILNKDKQKRHLACMMAFGKDMPETPHGPKQLHKSRKQSSIPDDIDPLNELVQGIRERMEFLNDMEKLGLGKKYRPIIQQEIAEKIRIIESFDNFQSAEINIKDLKYKRPSPKPYPMGELEMS</sequence>
<accession>A0A834Y0F2</accession>
<gene>
    <name evidence="2" type="ORF">HCN44_002574</name>
</gene>
<dbReference type="AlphaFoldDB" id="A0A834Y0F2"/>
<proteinExistence type="predicted"/>
<dbReference type="OrthoDB" id="10262032at2759"/>
<dbReference type="Proteomes" id="UP000639338">
    <property type="component" value="Unassembled WGS sequence"/>
</dbReference>
<organism evidence="2 3">
    <name type="scientific">Aphidius gifuensis</name>
    <name type="common">Parasitoid wasp</name>
    <dbReference type="NCBI Taxonomy" id="684658"/>
    <lineage>
        <taxon>Eukaryota</taxon>
        <taxon>Metazoa</taxon>
        <taxon>Ecdysozoa</taxon>
        <taxon>Arthropoda</taxon>
        <taxon>Hexapoda</taxon>
        <taxon>Insecta</taxon>
        <taxon>Pterygota</taxon>
        <taxon>Neoptera</taxon>
        <taxon>Endopterygota</taxon>
        <taxon>Hymenoptera</taxon>
        <taxon>Apocrita</taxon>
        <taxon>Ichneumonoidea</taxon>
        <taxon>Braconidae</taxon>
        <taxon>Aphidiinae</taxon>
        <taxon>Aphidius</taxon>
    </lineage>
</organism>
<feature type="region of interest" description="Disordered" evidence="1">
    <location>
        <begin position="126"/>
        <end position="150"/>
    </location>
</feature>
<comment type="caution">
    <text evidence="2">The sequence shown here is derived from an EMBL/GenBank/DDBJ whole genome shotgun (WGS) entry which is preliminary data.</text>
</comment>
<dbReference type="PANTHER" id="PTHR28348:SF1">
    <property type="entry name" value="UPF0193 PROTEIN EVG1"/>
    <property type="match status" value="1"/>
</dbReference>
<protein>
    <submittedName>
        <fullName evidence="2">Uncharacterized protein</fullName>
    </submittedName>
</protein>
<dbReference type="EMBL" id="JACMRX010000001">
    <property type="protein sequence ID" value="KAF7996928.1"/>
    <property type="molecule type" value="Genomic_DNA"/>
</dbReference>
<evidence type="ECO:0000256" key="1">
    <source>
        <dbReference type="SAM" id="MobiDB-lite"/>
    </source>
</evidence>
<dbReference type="PANTHER" id="PTHR28348">
    <property type="entry name" value="UPF0193 PROTEIN EVG1"/>
    <property type="match status" value="1"/>
</dbReference>